<dbReference type="PANTHER" id="PTHR38767">
    <property type="entry name" value="DNA POLYMERASE III SUBUNIT CHI"/>
    <property type="match status" value="1"/>
</dbReference>
<sequence length="155" mass="17037">MSRIGFYHLTRWPLEHALPRLLEKVLAAGLRVVVLAGSTERVQVLSDRLWTYQSDSWLPHGSASDGEAALQPVWLTAEEENPNGAKVLVACDGVTPAAVGEFDRCLDLFDGTDPDAVAAARIRWKQWKEAGHVLTYYQQGESGGWVEKASTETSS</sequence>
<dbReference type="Pfam" id="PF04364">
    <property type="entry name" value="DNA_pol3_chi"/>
    <property type="match status" value="1"/>
</dbReference>
<dbReference type="GO" id="GO:0003887">
    <property type="term" value="F:DNA-directed DNA polymerase activity"/>
    <property type="evidence" value="ECO:0007669"/>
    <property type="project" value="UniProtKB-EC"/>
</dbReference>
<accession>H8FNZ6</accession>
<dbReference type="GO" id="GO:0003677">
    <property type="term" value="F:DNA binding"/>
    <property type="evidence" value="ECO:0007669"/>
    <property type="project" value="InterPro"/>
</dbReference>
<dbReference type="InterPro" id="IPR036768">
    <property type="entry name" value="PolIII_chi_sf"/>
</dbReference>
<dbReference type="NCBIfam" id="NF004347">
    <property type="entry name" value="PRK05728.1-4"/>
    <property type="match status" value="1"/>
</dbReference>
<dbReference type="RefSeq" id="WP_002726062.1">
    <property type="nucleotide sequence ID" value="NZ_CAHP01000010.1"/>
</dbReference>
<dbReference type="AlphaFoldDB" id="H8FNZ6"/>
<dbReference type="GO" id="GO:0006260">
    <property type="term" value="P:DNA replication"/>
    <property type="evidence" value="ECO:0007669"/>
    <property type="project" value="InterPro"/>
</dbReference>
<organism evidence="1 2">
    <name type="scientific">Magnetospirillum molischianum DSM 120</name>
    <dbReference type="NCBI Taxonomy" id="1150626"/>
    <lineage>
        <taxon>Bacteria</taxon>
        <taxon>Pseudomonadati</taxon>
        <taxon>Pseudomonadota</taxon>
        <taxon>Alphaproteobacteria</taxon>
        <taxon>Rhodospirillales</taxon>
        <taxon>Rhodospirillaceae</taxon>
        <taxon>Magnetospirillum</taxon>
    </lineage>
</organism>
<dbReference type="SUPFAM" id="SSF102400">
    <property type="entry name" value="DNA polymerase III chi subunit"/>
    <property type="match status" value="1"/>
</dbReference>
<comment type="caution">
    <text evidence="1">The sequence shown here is derived from an EMBL/GenBank/DDBJ whole genome shotgun (WGS) entry which is preliminary data.</text>
</comment>
<proteinExistence type="predicted"/>
<dbReference type="GO" id="GO:0032298">
    <property type="term" value="P:positive regulation of DNA-templated DNA replication initiation"/>
    <property type="evidence" value="ECO:0007669"/>
    <property type="project" value="TreeGrafter"/>
</dbReference>
<keyword evidence="1" id="KW-0548">Nucleotidyltransferase</keyword>
<dbReference type="EMBL" id="CAHP01000010">
    <property type="protein sequence ID" value="CCG40084.1"/>
    <property type="molecule type" value="Genomic_DNA"/>
</dbReference>
<protein>
    <submittedName>
        <fullName evidence="1">Putative DNA polymerase III, chi subunit, HolC</fullName>
        <ecNumber evidence="1">2.7.7.7</ecNumber>
    </submittedName>
</protein>
<reference evidence="1 2" key="1">
    <citation type="journal article" date="2012" name="J. Bacteriol.">
        <title>Draft Genome Sequence of the Purple Photosynthetic Bacterium Phaeospirillum molischianum DSM120, a Particularly Versatile Bacterium.</title>
        <authorList>
            <person name="Duquesne K."/>
            <person name="Prima V."/>
            <person name="Ji B."/>
            <person name="Rouy Z."/>
            <person name="Medigue C."/>
            <person name="Talla E."/>
            <person name="Sturgis J.N."/>
        </authorList>
    </citation>
    <scope>NUCLEOTIDE SEQUENCE [LARGE SCALE GENOMIC DNA]</scope>
    <source>
        <strain evidence="2">DSM120</strain>
    </source>
</reference>
<gene>
    <name evidence="1" type="ORF">PHAMO_180053</name>
</gene>
<dbReference type="EC" id="2.7.7.7" evidence="1"/>
<dbReference type="OrthoDB" id="9795973at2"/>
<dbReference type="PANTHER" id="PTHR38767:SF1">
    <property type="entry name" value="DNA POLYMERASE III SUBUNIT CHI"/>
    <property type="match status" value="1"/>
</dbReference>
<keyword evidence="2" id="KW-1185">Reference proteome</keyword>
<dbReference type="InterPro" id="IPR007459">
    <property type="entry name" value="DNA_pol3_chi"/>
</dbReference>
<name>H8FNZ6_MAGML</name>
<dbReference type="Gene3D" id="3.40.50.10110">
    <property type="entry name" value="DNA polymerase III subunit chi"/>
    <property type="match status" value="1"/>
</dbReference>
<dbReference type="STRING" id="1150626.PHAMO_180053"/>
<evidence type="ECO:0000313" key="2">
    <source>
        <dbReference type="Proteomes" id="UP000004169"/>
    </source>
</evidence>
<dbReference type="eggNOG" id="COG2927">
    <property type="taxonomic scope" value="Bacteria"/>
</dbReference>
<evidence type="ECO:0000313" key="1">
    <source>
        <dbReference type="EMBL" id="CCG40084.1"/>
    </source>
</evidence>
<dbReference type="Proteomes" id="UP000004169">
    <property type="component" value="Unassembled WGS sequence"/>
</dbReference>
<keyword evidence="1" id="KW-0808">Transferase</keyword>